<evidence type="ECO:0000313" key="4">
    <source>
        <dbReference type="EMBL" id="AER60538.1"/>
    </source>
</evidence>
<name>G8H3E2_BTV</name>
<reference evidence="4 5" key="2">
    <citation type="journal article" date="2011" name="PLoS ONE">
        <title>Complete genome characterisation of a novel 26th bluetongue virus serotype from kuwait.</title>
        <authorList>
            <person name="Maan S."/>
            <person name="Maan N.S."/>
            <person name="Nomikou K."/>
            <person name="Veronesi E."/>
            <person name="Bachanek-Bankowska K."/>
            <person name="Belaganahalli M.N."/>
            <person name="Attoui H."/>
            <person name="Mertens P.P."/>
        </authorList>
    </citation>
    <scope>NUCLEOTIDE SEQUENCE [LARGE SCALE GENOMIC DNA]</scope>
    <source>
        <strain evidence="4">KUW2010/02</strain>
    </source>
</reference>
<dbReference type="PRINTS" id="PR00902">
    <property type="entry name" value="VP6CAPSID"/>
</dbReference>
<evidence type="ECO:0000256" key="1">
    <source>
        <dbReference type="ARBA" id="ARBA00004328"/>
    </source>
</evidence>
<feature type="compositionally biased region" description="Basic and acidic residues" evidence="3">
    <location>
        <begin position="35"/>
        <end position="59"/>
    </location>
</feature>
<sequence>MSAAILLAPGDVIKRSTEELRQRHIQFTLVDWEESEKQEKESSKSISKRDKQKGMRDGEETQPSGGKKEEGGEEAQNADVDGRIHTAVGSGPGAQRSGGSTSQNANGGDGETGRRDRTANERDGTDGADRGRWVVLSDEIARAIESKYGTKVEVYADEPAARIIEIERNLQKELGITREGVAEQTERLREIRRRERMKEMNRTGKKNRPADGKKGGEREKAPENRSNQREKAQLAAEIETGVAIEIEGVMSQKKLLSMIGGAERKVAPIGARESAVALVSNSLKDVPRATAYFTAPTGDPKWKEVAREASRKENILAYTSTGGDVKTEFLHLIDHL</sequence>
<accession>G8H3E2</accession>
<protein>
    <submittedName>
        <fullName evidence="4">VP6</fullName>
    </submittedName>
</protein>
<evidence type="ECO:0000313" key="5">
    <source>
        <dbReference type="Proteomes" id="UP000102491"/>
    </source>
</evidence>
<dbReference type="GO" id="GO:0019028">
    <property type="term" value="C:viral capsid"/>
    <property type="evidence" value="ECO:0007669"/>
    <property type="project" value="InterPro"/>
</dbReference>
<feature type="compositionally biased region" description="Polar residues" evidence="3">
    <location>
        <begin position="97"/>
        <end position="106"/>
    </location>
</feature>
<reference evidence="5" key="1">
    <citation type="journal article" date="2011" name="Emerg. Infect. Dis.">
        <title>Novel bluetongue virus serotype from Kuwait.</title>
        <authorList>
            <person name="Maan S."/>
            <person name="Maan N.S."/>
            <person name="Nomikou K."/>
            <person name="Batten C."/>
            <person name="Antony F."/>
            <person name="Belaganahalli M.N."/>
            <person name="Samy A.M."/>
            <person name="Reda A.A."/>
            <person name="Al-Rashid S.A."/>
            <person name="El Batel M."/>
            <person name="Oura C.A.L."/>
            <person name="Mertens P.P.C."/>
        </authorList>
    </citation>
    <scope>NUCLEOTIDE SEQUENCE [LARGE SCALE GENOMIC DNA]</scope>
</reference>
<evidence type="ECO:0000256" key="2">
    <source>
        <dbReference type="ARBA" id="ARBA00022844"/>
    </source>
</evidence>
<proteinExistence type="predicted"/>
<organism evidence="4 5">
    <name type="scientific">Bluetongue virus</name>
    <name type="common">BTV</name>
    <dbReference type="NCBI Taxonomy" id="40051"/>
    <lineage>
        <taxon>Viruses</taxon>
        <taxon>Riboviria</taxon>
        <taxon>Orthornavirae</taxon>
        <taxon>Duplornaviricota</taxon>
        <taxon>Resentoviricetes</taxon>
        <taxon>Reovirales</taxon>
        <taxon>Sedoreoviridae</taxon>
        <taxon>Orbivirus</taxon>
        <taxon>Orbivirus caerulinguae</taxon>
    </lineage>
</organism>
<comment type="subcellular location">
    <subcellularLocation>
        <location evidence="1">Virion</location>
    </subcellularLocation>
</comment>
<dbReference type="InterPro" id="IPR001399">
    <property type="entry name" value="Orbi_VP6"/>
</dbReference>
<feature type="region of interest" description="Disordered" evidence="3">
    <location>
        <begin position="181"/>
        <end position="231"/>
    </location>
</feature>
<feature type="region of interest" description="Disordered" evidence="3">
    <location>
        <begin position="27"/>
        <end position="132"/>
    </location>
</feature>
<dbReference type="GO" id="GO:0005198">
    <property type="term" value="F:structural molecule activity"/>
    <property type="evidence" value="ECO:0007669"/>
    <property type="project" value="InterPro"/>
</dbReference>
<dbReference type="EMBL" id="JN255161">
    <property type="protein sequence ID" value="AER60538.1"/>
    <property type="molecule type" value="Genomic_RNA"/>
</dbReference>
<feature type="compositionally biased region" description="Basic and acidic residues" evidence="3">
    <location>
        <begin position="111"/>
        <end position="132"/>
    </location>
</feature>
<evidence type="ECO:0000256" key="3">
    <source>
        <dbReference type="SAM" id="MobiDB-lite"/>
    </source>
</evidence>
<keyword evidence="2" id="KW-0946">Virion</keyword>
<dbReference type="Proteomes" id="UP000102491">
    <property type="component" value="Genome"/>
</dbReference>
<dbReference type="Pfam" id="PF01516">
    <property type="entry name" value="Orbi_VP6"/>
    <property type="match status" value="1"/>
</dbReference>